<dbReference type="AlphaFoldDB" id="A0A2P6QLD9"/>
<reference evidence="2 3" key="1">
    <citation type="journal article" date="2018" name="Nat. Genet.">
        <title>The Rosa genome provides new insights in the design of modern roses.</title>
        <authorList>
            <person name="Bendahmane M."/>
        </authorList>
    </citation>
    <scope>NUCLEOTIDE SEQUENCE [LARGE SCALE GENOMIC DNA]</scope>
    <source>
        <strain evidence="3">cv. Old Blush</strain>
    </source>
</reference>
<name>A0A2P6QLD9_ROSCH</name>
<keyword evidence="1" id="KW-0812">Transmembrane</keyword>
<protein>
    <submittedName>
        <fullName evidence="2">Uncharacterized protein</fullName>
    </submittedName>
</protein>
<evidence type="ECO:0000256" key="1">
    <source>
        <dbReference type="SAM" id="Phobius"/>
    </source>
</evidence>
<dbReference type="Proteomes" id="UP000238479">
    <property type="component" value="Chromosome 5"/>
</dbReference>
<comment type="caution">
    <text evidence="2">The sequence shown here is derived from an EMBL/GenBank/DDBJ whole genome shotgun (WGS) entry which is preliminary data.</text>
</comment>
<gene>
    <name evidence="2" type="ORF">RchiOBHm_Chr5g0075201</name>
</gene>
<evidence type="ECO:0000313" key="2">
    <source>
        <dbReference type="EMBL" id="PRQ34993.1"/>
    </source>
</evidence>
<keyword evidence="1" id="KW-0472">Membrane</keyword>
<sequence length="81" mass="8936">MCLARICMCAICIVGLIITIGFLLGYGPFKKWHGHHTKRTQLFVDINCNPYAPGSLCRPGRPLLAPAPSPSWFDHLAPSPF</sequence>
<keyword evidence="3" id="KW-1185">Reference proteome</keyword>
<dbReference type="EMBL" id="PDCK01000043">
    <property type="protein sequence ID" value="PRQ34993.1"/>
    <property type="molecule type" value="Genomic_DNA"/>
</dbReference>
<evidence type="ECO:0000313" key="3">
    <source>
        <dbReference type="Proteomes" id="UP000238479"/>
    </source>
</evidence>
<keyword evidence="1" id="KW-1133">Transmembrane helix</keyword>
<feature type="transmembrane region" description="Helical" evidence="1">
    <location>
        <begin position="7"/>
        <end position="29"/>
    </location>
</feature>
<dbReference type="Gramene" id="PRQ34993">
    <property type="protein sequence ID" value="PRQ34993"/>
    <property type="gene ID" value="RchiOBHm_Chr5g0075201"/>
</dbReference>
<accession>A0A2P6QLD9</accession>
<organism evidence="2 3">
    <name type="scientific">Rosa chinensis</name>
    <name type="common">China rose</name>
    <dbReference type="NCBI Taxonomy" id="74649"/>
    <lineage>
        <taxon>Eukaryota</taxon>
        <taxon>Viridiplantae</taxon>
        <taxon>Streptophyta</taxon>
        <taxon>Embryophyta</taxon>
        <taxon>Tracheophyta</taxon>
        <taxon>Spermatophyta</taxon>
        <taxon>Magnoliopsida</taxon>
        <taxon>eudicotyledons</taxon>
        <taxon>Gunneridae</taxon>
        <taxon>Pentapetalae</taxon>
        <taxon>rosids</taxon>
        <taxon>fabids</taxon>
        <taxon>Rosales</taxon>
        <taxon>Rosaceae</taxon>
        <taxon>Rosoideae</taxon>
        <taxon>Rosoideae incertae sedis</taxon>
        <taxon>Rosa</taxon>
    </lineage>
</organism>
<proteinExistence type="predicted"/>